<comment type="caution">
    <text evidence="2">The sequence shown here is derived from an EMBL/GenBank/DDBJ whole genome shotgun (WGS) entry which is preliminary data.</text>
</comment>
<feature type="coiled-coil region" evidence="1">
    <location>
        <begin position="566"/>
        <end position="689"/>
    </location>
</feature>
<feature type="coiled-coil region" evidence="1">
    <location>
        <begin position="410"/>
        <end position="528"/>
    </location>
</feature>
<evidence type="ECO:0000256" key="1">
    <source>
        <dbReference type="SAM" id="Coils"/>
    </source>
</evidence>
<gene>
    <name evidence="2" type="ORF">RI543_001210</name>
</gene>
<evidence type="ECO:0000313" key="2">
    <source>
        <dbReference type="EMBL" id="KAK5781369.1"/>
    </source>
</evidence>
<dbReference type="AlphaFoldDB" id="A0AAN7W511"/>
<reference evidence="3" key="1">
    <citation type="submission" date="2023-07" db="EMBL/GenBank/DDBJ databases">
        <title>A draft genome of Kazachstania heterogenica Y-27499.</title>
        <authorList>
            <person name="Donic C."/>
            <person name="Kralova J.S."/>
            <person name="Fidel L."/>
            <person name="Ben-Dor S."/>
            <person name="Jung S."/>
        </authorList>
    </citation>
    <scope>NUCLEOTIDE SEQUENCE [LARGE SCALE GENOMIC DNA]</scope>
    <source>
        <strain evidence="3">Y27499</strain>
    </source>
</reference>
<dbReference type="Proteomes" id="UP001306508">
    <property type="component" value="Unassembled WGS sequence"/>
</dbReference>
<name>A0AAN7W511_9SACH</name>
<protein>
    <submittedName>
        <fullName evidence="2">Uncharacterized protein</fullName>
    </submittedName>
</protein>
<keyword evidence="3" id="KW-1185">Reference proteome</keyword>
<proteinExistence type="predicted"/>
<sequence length="728" mass="85288">MTETSTSGNLFLQKTHSLNDNKEYVSPFRNQSTVPGKAQLQLIKSTKFPNISATSNYNLKSLIPLNDNLKNKPRVKDLSFPQLLIDNEKRQLLQLDDLKEKEEKLKILKSSQILVDIEDKKVENKEEKKERENIQVDTRKDKTNRIAVDYDFVPPKSLEEEEKEKNEKETDPITDDYIMDAEELPKRSIANSDDFTDNVNLYTIDTELELELKENIEISELKDANDMILENKCKFNKPLDPALAPKVYLSTENGSTNKNTENTIVNGVGNNQLVIKNPKATPENPELIVKVPKYGVVSKAVYDWIQYKNLVNLNKINDLNDNYKIRSDLKRKLCQEKISKINKDKTNLLEKINDVKLRHLNDLETIENDKIFKLFQINAKNIESKYKIIHSTETLKLWKLSQLKFQRQKQVLLQQQLNELILESNNLSNEYERWNHDLIEKMEQLDGQLFKINQYKYKKDQLISKIGDLKNEQEKLQSEIDQNLEKDQMNKTNVKNITLGTHEYNNKLNELTKTISEKQNLLSVVKQEIANENLNLLKIVNDIEIEKQRREDEWNTKLQSTTTMFETKLKNKQDELDQMLNDLKNKHDEELKKLESVYQQELDATKLELEEKTKNHELNEQQIKSLSVQKLDLEKNIKELQEINTEKISKLTLTNNEITKKLDEQTKLAEALEKDREKIKIKMDYANQLLQEKLHKNHETTVSANNNILNTQNNSLYSFATEEEIVYK</sequence>
<organism evidence="2 3">
    <name type="scientific">Arxiozyma heterogenica</name>
    <dbReference type="NCBI Taxonomy" id="278026"/>
    <lineage>
        <taxon>Eukaryota</taxon>
        <taxon>Fungi</taxon>
        <taxon>Dikarya</taxon>
        <taxon>Ascomycota</taxon>
        <taxon>Saccharomycotina</taxon>
        <taxon>Saccharomycetes</taxon>
        <taxon>Saccharomycetales</taxon>
        <taxon>Saccharomycetaceae</taxon>
        <taxon>Arxiozyma</taxon>
    </lineage>
</organism>
<evidence type="ECO:0000313" key="3">
    <source>
        <dbReference type="Proteomes" id="UP001306508"/>
    </source>
</evidence>
<dbReference type="EMBL" id="JAWIZZ010000036">
    <property type="protein sequence ID" value="KAK5781369.1"/>
    <property type="molecule type" value="Genomic_DNA"/>
</dbReference>
<keyword evidence="1" id="KW-0175">Coiled coil</keyword>
<accession>A0AAN7W511</accession>
<feature type="coiled-coil region" evidence="1">
    <location>
        <begin position="85"/>
        <end position="142"/>
    </location>
</feature>